<dbReference type="GO" id="GO:0005576">
    <property type="term" value="C:extracellular region"/>
    <property type="evidence" value="ECO:0007669"/>
    <property type="project" value="TreeGrafter"/>
</dbReference>
<dbReference type="Proteomes" id="UP000749559">
    <property type="component" value="Unassembled WGS sequence"/>
</dbReference>
<dbReference type="PANTHER" id="PTHR38787">
    <property type="entry name" value="REGULATORY P DOMAIN-CONTAINING PROTEIN"/>
    <property type="match status" value="1"/>
</dbReference>
<evidence type="ECO:0000313" key="2">
    <source>
        <dbReference type="Proteomes" id="UP000749559"/>
    </source>
</evidence>
<dbReference type="NCBIfam" id="TIGR04312">
    <property type="entry name" value="choice_anch_B"/>
    <property type="match status" value="1"/>
</dbReference>
<proteinExistence type="predicted"/>
<sequence length="519" mass="57055">MISLVLLFAVGAFARPETCDYTPWSQCEGTSLCHKGHNVAFKLQETTYDVGREVMKTMMAKKIESARLRQECRDAGECPELMGNMPTEGPITCSAGVSAGTYPGSSTSKSCSNVDQVAFLSLDELDLTSGLISGRESNDVWGWTDPVNGEEYVIMGLTTGTSFVRISPDPENPTVVAFMLTKTQTSTWRDIKVVNNYAFVGSEARQHGIQVFDLTRLRGQTNLGLVEEDVDYVRVGNTHNIVANEDSGFVYAVGATEGGGLYEPCSAGLHFIDATNPADPFFAGCYSADGYTHDAQCVNYNGPDVNYVGREVCFAYNEDSLTIVDVTNKASPSLISKVTYPNFSYTHQGWVTEDHTTVLLDDETDEYYSTAGSQNTRTYVWDVSTLSNPVLKSTHVSNQISIDHNQYIVGDLTYQSNYESGLRILRVDQNAYTLTEVGHFDVYPGAGADFYGTWSNYPYFASGVVALTSIEYGLYLVRPNIAAMEMAYESNLTGTQTRSSWNSQQCPMQTQACEAPKCY</sequence>
<dbReference type="EMBL" id="CAIIXF020000011">
    <property type="protein sequence ID" value="CAH1798162.1"/>
    <property type="molecule type" value="Genomic_DNA"/>
</dbReference>
<name>A0A8S4PVP3_OWEFU</name>
<gene>
    <name evidence="1" type="ORF">OFUS_LOCUS22334</name>
</gene>
<reference evidence="1" key="1">
    <citation type="submission" date="2022-03" db="EMBL/GenBank/DDBJ databases">
        <authorList>
            <person name="Martin C."/>
        </authorList>
    </citation>
    <scope>NUCLEOTIDE SEQUENCE</scope>
</reference>
<dbReference type="PANTHER" id="PTHR38787:SF3">
    <property type="entry name" value="REGULATORY P DOMAIN-CONTAINING PROTEIN"/>
    <property type="match status" value="1"/>
</dbReference>
<accession>A0A8S4PVP3</accession>
<dbReference type="OrthoDB" id="2099887at2759"/>
<dbReference type="AlphaFoldDB" id="A0A8S4PVP3"/>
<dbReference type="Pfam" id="PF08309">
    <property type="entry name" value="LVIVD"/>
    <property type="match status" value="1"/>
</dbReference>
<dbReference type="InterPro" id="IPR027589">
    <property type="entry name" value="Choice_anch_B"/>
</dbReference>
<keyword evidence="2" id="KW-1185">Reference proteome</keyword>
<organism evidence="1 2">
    <name type="scientific">Owenia fusiformis</name>
    <name type="common">Polychaete worm</name>
    <dbReference type="NCBI Taxonomy" id="6347"/>
    <lineage>
        <taxon>Eukaryota</taxon>
        <taxon>Metazoa</taxon>
        <taxon>Spiralia</taxon>
        <taxon>Lophotrochozoa</taxon>
        <taxon>Annelida</taxon>
        <taxon>Polychaeta</taxon>
        <taxon>Sedentaria</taxon>
        <taxon>Canalipalpata</taxon>
        <taxon>Sabellida</taxon>
        <taxon>Oweniida</taxon>
        <taxon>Oweniidae</taxon>
        <taxon>Owenia</taxon>
    </lineage>
</organism>
<comment type="caution">
    <text evidence="1">The sequence shown here is derived from an EMBL/GenBank/DDBJ whole genome shotgun (WGS) entry which is preliminary data.</text>
</comment>
<dbReference type="InterPro" id="IPR013211">
    <property type="entry name" value="LVIVD"/>
</dbReference>
<evidence type="ECO:0000313" key="1">
    <source>
        <dbReference type="EMBL" id="CAH1798162.1"/>
    </source>
</evidence>
<protein>
    <submittedName>
        <fullName evidence="1">Uncharacterized protein</fullName>
    </submittedName>
</protein>